<dbReference type="EMBL" id="CP003346">
    <property type="protein sequence ID" value="AGA78838.1"/>
    <property type="molecule type" value="Genomic_DNA"/>
</dbReference>
<evidence type="ECO:0000313" key="3">
    <source>
        <dbReference type="Proteomes" id="UP000010796"/>
    </source>
</evidence>
<feature type="domain" description="Glycosyltransferase 2-like" evidence="1">
    <location>
        <begin position="3"/>
        <end position="125"/>
    </location>
</feature>
<dbReference type="CDD" id="cd00761">
    <property type="entry name" value="Glyco_tranf_GTA_type"/>
    <property type="match status" value="1"/>
</dbReference>
<proteinExistence type="predicted"/>
<evidence type="ECO:0000259" key="1">
    <source>
        <dbReference type="Pfam" id="PF00535"/>
    </source>
</evidence>
<keyword evidence="2" id="KW-0808">Transferase</keyword>
<dbReference type="InterPro" id="IPR001173">
    <property type="entry name" value="Glyco_trans_2-like"/>
</dbReference>
<dbReference type="GO" id="GO:0016758">
    <property type="term" value="F:hexosyltransferase activity"/>
    <property type="evidence" value="ECO:0007669"/>
    <property type="project" value="UniProtKB-ARBA"/>
</dbReference>
<gene>
    <name evidence="2" type="ordered locus">Echvi_2596</name>
</gene>
<protein>
    <submittedName>
        <fullName evidence="2">Glycosyl transferase</fullName>
    </submittedName>
</protein>
<dbReference type="HOGENOM" id="CLU_025996_0_4_10"/>
<dbReference type="InterPro" id="IPR029044">
    <property type="entry name" value="Nucleotide-diphossugar_trans"/>
</dbReference>
<name>L0G0K1_ECHVK</name>
<organism evidence="2 3">
    <name type="scientific">Echinicola vietnamensis (strain DSM 17526 / LMG 23754 / KMM 6221)</name>
    <dbReference type="NCBI Taxonomy" id="926556"/>
    <lineage>
        <taxon>Bacteria</taxon>
        <taxon>Pseudomonadati</taxon>
        <taxon>Bacteroidota</taxon>
        <taxon>Cytophagia</taxon>
        <taxon>Cytophagales</taxon>
        <taxon>Cyclobacteriaceae</taxon>
        <taxon>Echinicola</taxon>
    </lineage>
</organism>
<evidence type="ECO:0000313" key="2">
    <source>
        <dbReference type="EMBL" id="AGA78838.1"/>
    </source>
</evidence>
<accession>L0G0K1</accession>
<dbReference type="OrthoDB" id="6307329at2"/>
<dbReference type="PANTHER" id="PTHR22916:SF3">
    <property type="entry name" value="UDP-GLCNAC:BETAGAL BETA-1,3-N-ACETYLGLUCOSAMINYLTRANSFERASE-LIKE PROTEIN 1"/>
    <property type="match status" value="1"/>
</dbReference>
<dbReference type="KEGG" id="evi:Echvi_2596"/>
<keyword evidence="3" id="KW-1185">Reference proteome</keyword>
<dbReference type="Gene3D" id="3.90.550.10">
    <property type="entry name" value="Spore Coat Polysaccharide Biosynthesis Protein SpsA, Chain A"/>
    <property type="match status" value="1"/>
</dbReference>
<dbReference type="SUPFAM" id="SSF53448">
    <property type="entry name" value="Nucleotide-diphospho-sugar transferases"/>
    <property type="match status" value="1"/>
</dbReference>
<reference evidence="3" key="1">
    <citation type="submission" date="2012-02" db="EMBL/GenBank/DDBJ databases">
        <title>The complete genome of Echinicola vietnamensis DSM 17526.</title>
        <authorList>
            <person name="Lucas S."/>
            <person name="Copeland A."/>
            <person name="Lapidus A."/>
            <person name="Glavina del Rio T."/>
            <person name="Dalin E."/>
            <person name="Tice H."/>
            <person name="Bruce D."/>
            <person name="Goodwin L."/>
            <person name="Pitluck S."/>
            <person name="Peters L."/>
            <person name="Ovchinnikova G."/>
            <person name="Teshima H."/>
            <person name="Kyrpides N."/>
            <person name="Mavromatis K."/>
            <person name="Ivanova N."/>
            <person name="Brettin T."/>
            <person name="Detter J.C."/>
            <person name="Han C."/>
            <person name="Larimer F."/>
            <person name="Land M."/>
            <person name="Hauser L."/>
            <person name="Markowitz V."/>
            <person name="Cheng J.-F."/>
            <person name="Hugenholtz P."/>
            <person name="Woyke T."/>
            <person name="Wu D."/>
            <person name="Brambilla E."/>
            <person name="Klenk H.-P."/>
            <person name="Eisen J.A."/>
        </authorList>
    </citation>
    <scope>NUCLEOTIDE SEQUENCE [LARGE SCALE GENOMIC DNA]</scope>
    <source>
        <strain evidence="3">DSM 17526 / LMG 23754 / KMM 6221</strain>
    </source>
</reference>
<dbReference type="RefSeq" id="WP_015266391.1">
    <property type="nucleotide sequence ID" value="NC_019904.1"/>
</dbReference>
<dbReference type="PATRIC" id="fig|926556.3.peg.2740"/>
<sequence>MVSVLLPVYNGEKYLYKCVKSILNQSFKDFELIIINDGSIDKSREIITSFRDERIRLVSNETNMGLIFSLNKGLKLIRSKYMVRMDADDISHSDRILHLVEFMESNPTVGICGTKVGTLEDSSSRPDAVLDADIRGKHLLNCAITHASAIYRMDIIRSNKLSYDEGYKHSEDNDFITNILKVSEGAILNQNLYWVRTHDDQVSRKFRDIQKFSSTKRRVELLGEVFGVNLNSEEIKLYQALSYKEFGLNSTELFRLGKLTLKLEQEISPNDDFLFNRKVFLKTLYRRLDIVYLKHGPLGISVFVNYLRLFLLNRRTQIGARLFIKSLLRR</sequence>
<dbReference type="Proteomes" id="UP000010796">
    <property type="component" value="Chromosome"/>
</dbReference>
<dbReference type="STRING" id="926556.Echvi_2596"/>
<dbReference type="AlphaFoldDB" id="L0G0K1"/>
<dbReference type="PANTHER" id="PTHR22916">
    <property type="entry name" value="GLYCOSYLTRANSFERASE"/>
    <property type="match status" value="1"/>
</dbReference>
<dbReference type="Pfam" id="PF00535">
    <property type="entry name" value="Glycos_transf_2"/>
    <property type="match status" value="1"/>
</dbReference>
<dbReference type="eggNOG" id="COG0463">
    <property type="taxonomic scope" value="Bacteria"/>
</dbReference>